<evidence type="ECO:0000313" key="5">
    <source>
        <dbReference type="EMBL" id="RIX34870.1"/>
    </source>
</evidence>
<comment type="similarity">
    <text evidence="3">Belongs to the aldehyde dehydrogenase family.</text>
</comment>
<sequence>MAPIELNHFINGEWIPGEGKELVSTSPTRPSDVVASGHYATSEQVEAAITAAHEAKRHWASQPMAARADILTKAADIIRSNAEDWGRELSLEEGKTLPEGIGEVNRAAAIFDFQASEAIREAGVIYHSPRPGERIEVVRTPVGVVSMITPFNFPIAIPAWKAAPALIHGNTIVWKPAHAVPLLAVRITQALEQAGLPKGVINLVIAPSSQAEAMLVDPRIAAVTFTGSTRVGRAIASQCAAHGIPVQAEMGGKNPAIVLADANVPFAATQVLNGAFNSTGQKCTATSRVVVVKDIAEEFTEELLAQLKERRTGDPLESGISMGPMIDATSRDNALAAVDRNAGDQSRVLAGGAIPRIPGCDGGYFLEPTVVRIDSTGNELWQEELFAPVLALLVTDNDDEAFKAAAEGDYGLSAAVFTNSLNATFDSLDHLDVGILHVNSETAGADPHVPFGGAGASGLGPKEQGRAAREFFTHTTTLYLGRQPR</sequence>
<feature type="active site" evidence="2">
    <location>
        <position position="249"/>
    </location>
</feature>
<dbReference type="SUPFAM" id="SSF53720">
    <property type="entry name" value="ALDH-like"/>
    <property type="match status" value="1"/>
</dbReference>
<evidence type="ECO:0000259" key="4">
    <source>
        <dbReference type="Pfam" id="PF00171"/>
    </source>
</evidence>
<evidence type="ECO:0000256" key="2">
    <source>
        <dbReference type="PROSITE-ProRule" id="PRU10007"/>
    </source>
</evidence>
<gene>
    <name evidence="5" type="ORF">D3M95_06060</name>
</gene>
<proteinExistence type="inferred from homology"/>
<accession>A0A418Q6Z1</accession>
<dbReference type="PANTHER" id="PTHR43353:SF5">
    <property type="entry name" value="SUCCINATE-SEMIALDEHYDE DEHYDROGENASE, MITOCHONDRIAL"/>
    <property type="match status" value="1"/>
</dbReference>
<dbReference type="PROSITE" id="PS00070">
    <property type="entry name" value="ALDEHYDE_DEHYDR_CYS"/>
    <property type="match status" value="1"/>
</dbReference>
<organism evidence="5 6">
    <name type="scientific">Corynebacterium falsenii</name>
    <dbReference type="NCBI Taxonomy" id="108486"/>
    <lineage>
        <taxon>Bacteria</taxon>
        <taxon>Bacillati</taxon>
        <taxon>Actinomycetota</taxon>
        <taxon>Actinomycetes</taxon>
        <taxon>Mycobacteriales</taxon>
        <taxon>Corynebacteriaceae</taxon>
        <taxon>Corynebacterium</taxon>
    </lineage>
</organism>
<feature type="domain" description="Aldehyde dehydrogenase" evidence="4">
    <location>
        <begin position="14"/>
        <end position="477"/>
    </location>
</feature>
<dbReference type="InterPro" id="IPR016163">
    <property type="entry name" value="Ald_DH_C"/>
</dbReference>
<dbReference type="Gene3D" id="3.40.309.10">
    <property type="entry name" value="Aldehyde Dehydrogenase, Chain A, domain 2"/>
    <property type="match status" value="1"/>
</dbReference>
<dbReference type="InterPro" id="IPR016162">
    <property type="entry name" value="Ald_DH_N"/>
</dbReference>
<dbReference type="InterPro" id="IPR015590">
    <property type="entry name" value="Aldehyde_DH_dom"/>
</dbReference>
<dbReference type="Pfam" id="PF00171">
    <property type="entry name" value="Aldedh"/>
    <property type="match status" value="1"/>
</dbReference>
<dbReference type="InterPro" id="IPR016161">
    <property type="entry name" value="Ald_DH/histidinol_DH"/>
</dbReference>
<comment type="caution">
    <text evidence="5">The sequence shown here is derived from an EMBL/GenBank/DDBJ whole genome shotgun (WGS) entry which is preliminary data.</text>
</comment>
<evidence type="ECO:0000256" key="1">
    <source>
        <dbReference type="ARBA" id="ARBA00023002"/>
    </source>
</evidence>
<protein>
    <submittedName>
        <fullName evidence="5">Aldehyde dehydrogenase family protein</fullName>
    </submittedName>
</protein>
<dbReference type="InterPro" id="IPR029510">
    <property type="entry name" value="Ald_DH_CS_GLU"/>
</dbReference>
<dbReference type="AlphaFoldDB" id="A0A418Q6Z1"/>
<dbReference type="STRING" id="1451189.CFAL_06940"/>
<evidence type="ECO:0000256" key="3">
    <source>
        <dbReference type="RuleBase" id="RU003345"/>
    </source>
</evidence>
<keyword evidence="1 3" id="KW-0560">Oxidoreductase</keyword>
<reference evidence="5 6" key="1">
    <citation type="submission" date="2018-09" db="EMBL/GenBank/DDBJ databases">
        <title>Optimization and identification of Corynebacterium falsenii FN1-14 from fish paste.</title>
        <authorList>
            <person name="Daroonpunt R."/>
            <person name="Tanasupawat S."/>
        </authorList>
    </citation>
    <scope>NUCLEOTIDE SEQUENCE [LARGE SCALE GENOMIC DNA]</scope>
    <source>
        <strain evidence="5 6">FN1-14</strain>
    </source>
</reference>
<dbReference type="InterPro" id="IPR016160">
    <property type="entry name" value="Ald_DH_CS_CYS"/>
</dbReference>
<dbReference type="GO" id="GO:0016620">
    <property type="term" value="F:oxidoreductase activity, acting on the aldehyde or oxo group of donors, NAD or NADP as acceptor"/>
    <property type="evidence" value="ECO:0007669"/>
    <property type="project" value="InterPro"/>
</dbReference>
<dbReference type="PROSITE" id="PS00687">
    <property type="entry name" value="ALDEHYDE_DEHYDR_GLU"/>
    <property type="match status" value="1"/>
</dbReference>
<dbReference type="InterPro" id="IPR050740">
    <property type="entry name" value="Aldehyde_DH_Superfamily"/>
</dbReference>
<dbReference type="RefSeq" id="WP_119664731.1">
    <property type="nucleotide sequence ID" value="NZ_QXJK01000005.1"/>
</dbReference>
<keyword evidence="6" id="KW-1185">Reference proteome</keyword>
<dbReference type="OrthoDB" id="6882680at2"/>
<dbReference type="Proteomes" id="UP000285278">
    <property type="component" value="Unassembled WGS sequence"/>
</dbReference>
<dbReference type="EMBL" id="QXJK01000005">
    <property type="protein sequence ID" value="RIX34870.1"/>
    <property type="molecule type" value="Genomic_DNA"/>
</dbReference>
<dbReference type="Gene3D" id="3.40.605.10">
    <property type="entry name" value="Aldehyde Dehydrogenase, Chain A, domain 1"/>
    <property type="match status" value="1"/>
</dbReference>
<evidence type="ECO:0000313" key="6">
    <source>
        <dbReference type="Proteomes" id="UP000285278"/>
    </source>
</evidence>
<dbReference type="PANTHER" id="PTHR43353">
    <property type="entry name" value="SUCCINATE-SEMIALDEHYDE DEHYDROGENASE, MITOCHONDRIAL"/>
    <property type="match status" value="1"/>
</dbReference>
<name>A0A418Q6Z1_9CORY</name>